<sequence>MFRPILFFFVTYIRNQGYDICNLCKKRYVLPQFAIIGIKVECYDRLLLESFLLMRVKSAFLNNLINNISNTEVSD</sequence>
<proteinExistence type="predicted"/>
<evidence type="ECO:0000313" key="1">
    <source>
        <dbReference type="EMBL" id="EFR55550.1"/>
    </source>
</evidence>
<reference evidence="1 2" key="1">
    <citation type="submission" date="2008-12" db="EMBL/GenBank/DDBJ databases">
        <title>Annotation of Bacteroides fragilis strain 3_1_12.</title>
        <authorList>
            <consortium name="The Broad Institute Genome Sequencing Platform"/>
            <person name="Ward D."/>
            <person name="Young S.K."/>
            <person name="Kodira C.D."/>
            <person name="Zeng Q."/>
            <person name="Koehrsen M."/>
            <person name="Alvarado L."/>
            <person name="Berlin A."/>
            <person name="Borenstein D."/>
            <person name="Chen Z."/>
            <person name="Engels R."/>
            <person name="Freedman E."/>
            <person name="Gellesch M."/>
            <person name="Goldberg J."/>
            <person name="Griggs A."/>
            <person name="Gujja S."/>
            <person name="Heiman D."/>
            <person name="Hepburn T."/>
            <person name="Howarth C."/>
            <person name="Jen D."/>
            <person name="Larson L."/>
            <person name="Lewis B."/>
            <person name="Mehta T."/>
            <person name="Park D."/>
            <person name="Pearson M."/>
            <person name="Roberts A."/>
            <person name="Saif S."/>
            <person name="Shea T."/>
            <person name="Shenoy N."/>
            <person name="Sisk P."/>
            <person name="Stolte C."/>
            <person name="Sykes S."/>
            <person name="Walk T."/>
            <person name="White J."/>
            <person name="Yandava C."/>
            <person name="Allen-Vercoe E."/>
            <person name="Strauss J."/>
            <person name="Ambrose C."/>
            <person name="Lander E."/>
            <person name="Nusbaum C."/>
            <person name="Galagan J."/>
            <person name="Birren B."/>
        </authorList>
    </citation>
    <scope>NUCLEOTIDE SEQUENCE [LARGE SCALE GENOMIC DNA]</scope>
    <source>
        <strain evidence="1 2">3_1_12</strain>
    </source>
</reference>
<dbReference type="Proteomes" id="UP000005101">
    <property type="component" value="Unassembled WGS sequence"/>
</dbReference>
<dbReference type="EMBL" id="EQ973217">
    <property type="protein sequence ID" value="EFR55550.1"/>
    <property type="molecule type" value="Genomic_DNA"/>
</dbReference>
<keyword evidence="2" id="KW-1185">Reference proteome</keyword>
<name>A0ABN0BRN0_BACFG</name>
<organism evidence="1 2">
    <name type="scientific">Bacteroides fragilis 3_1_12</name>
    <dbReference type="NCBI Taxonomy" id="457424"/>
    <lineage>
        <taxon>Bacteria</taxon>
        <taxon>Pseudomonadati</taxon>
        <taxon>Bacteroidota</taxon>
        <taxon>Bacteroidia</taxon>
        <taxon>Bacteroidales</taxon>
        <taxon>Bacteroidaceae</taxon>
        <taxon>Bacteroides</taxon>
    </lineage>
</organism>
<gene>
    <name evidence="1" type="ORF">BFAG_04248</name>
</gene>
<evidence type="ECO:0000313" key="2">
    <source>
        <dbReference type="Proteomes" id="UP000005101"/>
    </source>
</evidence>
<protein>
    <submittedName>
        <fullName evidence="1">Uncharacterized protein</fullName>
    </submittedName>
</protein>
<accession>A0ABN0BRN0</accession>